<dbReference type="GO" id="GO:0030154">
    <property type="term" value="P:cell differentiation"/>
    <property type="evidence" value="ECO:0007669"/>
    <property type="project" value="TreeGrafter"/>
</dbReference>
<dbReference type="EMBL" id="CP001944">
    <property type="protein sequence ID" value="ADM11272.1"/>
    <property type="molecule type" value="Genomic_DNA"/>
</dbReference>
<keyword evidence="3 4" id="KW-0539">Nucleus</keyword>
<dbReference type="Proteomes" id="UP000002313">
    <property type="component" value="Chromosome III"/>
</dbReference>
<dbReference type="Pfam" id="PF00046">
    <property type="entry name" value="Homeodomain"/>
    <property type="match status" value="1"/>
</dbReference>
<proteinExistence type="predicted"/>
<dbReference type="SUPFAM" id="SSF46689">
    <property type="entry name" value="Homeodomain-like"/>
    <property type="match status" value="1"/>
</dbReference>
<evidence type="ECO:0000256" key="4">
    <source>
        <dbReference type="PROSITE-ProRule" id="PRU00108"/>
    </source>
</evidence>
<dbReference type="GO" id="GO:0000978">
    <property type="term" value="F:RNA polymerase II cis-regulatory region sequence-specific DNA binding"/>
    <property type="evidence" value="ECO:0007669"/>
    <property type="project" value="TreeGrafter"/>
</dbReference>
<accession>E0S6D7</accession>
<evidence type="ECO:0000259" key="6">
    <source>
        <dbReference type="PROSITE" id="PS50071"/>
    </source>
</evidence>
<dbReference type="GO" id="GO:0005634">
    <property type="term" value="C:nucleus"/>
    <property type="evidence" value="ECO:0007669"/>
    <property type="project" value="UniProtKB-SubCell"/>
</dbReference>
<evidence type="ECO:0000256" key="1">
    <source>
        <dbReference type="ARBA" id="ARBA00023125"/>
    </source>
</evidence>
<sequence length="94" mass="11016">MKGRYKLSKKSRLSRAQRDFLNAYFEMNPNPNAQERESIASQSLISKEKVRNWFQNRRSKERGDDKVSSCLSISDANFTETGVHPMSNDLYIRR</sequence>
<evidence type="ECO:0000313" key="7">
    <source>
        <dbReference type="EMBL" id="ADM11272.1"/>
    </source>
</evidence>
<evidence type="ECO:0000256" key="5">
    <source>
        <dbReference type="RuleBase" id="RU000682"/>
    </source>
</evidence>
<dbReference type="PANTHER" id="PTHR24324:SF9">
    <property type="entry name" value="HOMEOBOX DOMAIN-CONTAINING PROTEIN"/>
    <property type="match status" value="1"/>
</dbReference>
<dbReference type="InterPro" id="IPR001356">
    <property type="entry name" value="HD"/>
</dbReference>
<dbReference type="HOGENOM" id="CLU_2386744_0_0_1"/>
<protein>
    <submittedName>
        <fullName evidence="7">Homeobox protein HD-9</fullName>
    </submittedName>
</protein>
<dbReference type="AlphaFoldDB" id="E0S6D7"/>
<feature type="DNA-binding region" description="Homeobox" evidence="4">
    <location>
        <begin position="6"/>
        <end position="65"/>
    </location>
</feature>
<dbReference type="Gene3D" id="1.10.10.60">
    <property type="entry name" value="Homeodomain-like"/>
    <property type="match status" value="1"/>
</dbReference>
<evidence type="ECO:0000313" key="8">
    <source>
        <dbReference type="Proteomes" id="UP000002313"/>
    </source>
</evidence>
<evidence type="ECO:0000256" key="2">
    <source>
        <dbReference type="ARBA" id="ARBA00023155"/>
    </source>
</evidence>
<dbReference type="GO" id="GO:0000981">
    <property type="term" value="F:DNA-binding transcription factor activity, RNA polymerase II-specific"/>
    <property type="evidence" value="ECO:0007669"/>
    <property type="project" value="InterPro"/>
</dbReference>
<dbReference type="InterPro" id="IPR051000">
    <property type="entry name" value="Homeobox_DNA-bind_prot"/>
</dbReference>
<dbReference type="PROSITE" id="PS50071">
    <property type="entry name" value="HOMEOBOX_2"/>
    <property type="match status" value="1"/>
</dbReference>
<keyword evidence="2 4" id="KW-0371">Homeobox</keyword>
<gene>
    <name evidence="7" type="ORF">Eint_031300</name>
</gene>
<dbReference type="CDD" id="cd00086">
    <property type="entry name" value="homeodomain"/>
    <property type="match status" value="1"/>
</dbReference>
<dbReference type="KEGG" id="ein:Eint_031300"/>
<keyword evidence="1 4" id="KW-0238">DNA-binding</keyword>
<feature type="domain" description="Homeobox" evidence="6">
    <location>
        <begin position="4"/>
        <end position="64"/>
    </location>
</feature>
<reference evidence="7 8" key="2">
    <citation type="journal article" date="2012" name="Proc. Natl. Acad. Sci. U.S.A.">
        <title>Gain and loss of multiple functionally related, horizontally transferred genes in the reduced genomes of two microsporidian parasites.</title>
        <authorList>
            <person name="Pombert J.-F."/>
            <person name="Selman M."/>
            <person name="Burki F."/>
            <person name="Bardell F.T."/>
            <person name="Farinelli L."/>
            <person name="Solter L.F."/>
            <person name="Whitman D.W."/>
            <person name="Weiss L.M."/>
            <person name="Corradi N."/>
            <person name="Keeling P.J."/>
        </authorList>
    </citation>
    <scope>NUCLEOTIDE SEQUENCE [LARGE SCALE GENOMIC DNA]</scope>
    <source>
        <strain evidence="7 8">ATCC 50506</strain>
    </source>
</reference>
<comment type="subcellular location">
    <subcellularLocation>
        <location evidence="4 5">Nucleus</location>
    </subcellularLocation>
</comment>
<dbReference type="VEuPathDB" id="MicrosporidiaDB:Eint_031300"/>
<dbReference type="GeneID" id="9698884"/>
<organism evidence="7 8">
    <name type="scientific">Encephalitozoon intestinalis (strain ATCC 50506)</name>
    <name type="common">Microsporidian parasite</name>
    <name type="synonym">Septata intestinalis</name>
    <dbReference type="NCBI Taxonomy" id="876142"/>
    <lineage>
        <taxon>Eukaryota</taxon>
        <taxon>Fungi</taxon>
        <taxon>Fungi incertae sedis</taxon>
        <taxon>Microsporidia</taxon>
        <taxon>Unikaryonidae</taxon>
        <taxon>Encephalitozoon</taxon>
    </lineage>
</organism>
<name>E0S6D7_ENCIT</name>
<reference evidence="7 8" key="1">
    <citation type="journal article" date="2010" name="Nat. Commun.">
        <title>The complete sequence of the smallest known nuclear genome from the microsporidian Encephalitozoon intestinalis.</title>
        <authorList>
            <person name="Corradi N."/>
            <person name="Pombert J.-F."/>
            <person name="Farinelli L."/>
            <person name="Didier E.S."/>
            <person name="Keeling P.J."/>
        </authorList>
    </citation>
    <scope>NUCLEOTIDE SEQUENCE [LARGE SCALE GENOMIC DNA]</scope>
    <source>
        <strain evidence="7 8">ATCC 50506</strain>
    </source>
</reference>
<dbReference type="InterPro" id="IPR017970">
    <property type="entry name" value="Homeobox_CS"/>
</dbReference>
<dbReference type="PANTHER" id="PTHR24324">
    <property type="entry name" value="HOMEOBOX PROTEIN HHEX"/>
    <property type="match status" value="1"/>
</dbReference>
<dbReference type="SMART" id="SM00389">
    <property type="entry name" value="HOX"/>
    <property type="match status" value="1"/>
</dbReference>
<keyword evidence="8" id="KW-1185">Reference proteome</keyword>
<dbReference type="RefSeq" id="XP_003072632.1">
    <property type="nucleotide sequence ID" value="XM_003072586.1"/>
</dbReference>
<dbReference type="PROSITE" id="PS00027">
    <property type="entry name" value="HOMEOBOX_1"/>
    <property type="match status" value="1"/>
</dbReference>
<dbReference type="OrthoDB" id="6159439at2759"/>
<dbReference type="InterPro" id="IPR009057">
    <property type="entry name" value="Homeodomain-like_sf"/>
</dbReference>
<evidence type="ECO:0000256" key="3">
    <source>
        <dbReference type="ARBA" id="ARBA00023242"/>
    </source>
</evidence>